<sequence length="76" mass="8269">MWLNQFDRGELDSEEVAASTIAEYEVKIAALERKVGQLTMEVDLLKKTSRLLLVSSNENSSIVSGPFVAPSARGAT</sequence>
<proteinExistence type="predicted"/>
<evidence type="ECO:0000313" key="2">
    <source>
        <dbReference type="EMBL" id="ANH72009.1"/>
    </source>
</evidence>
<dbReference type="EMBL" id="CP012605">
    <property type="protein sequence ID" value="ANH72009.1"/>
    <property type="molecule type" value="Genomic_DNA"/>
</dbReference>
<dbReference type="KEGG" id="rin:ACS15_2296"/>
<evidence type="ECO:0000313" key="6">
    <source>
        <dbReference type="Proteomes" id="UP000077927"/>
    </source>
</evidence>
<dbReference type="Proteomes" id="UP000077927">
    <property type="component" value="Chromosome 1"/>
</dbReference>
<dbReference type="AlphaFoldDB" id="A0AAC9FPW3"/>
<dbReference type="Proteomes" id="UP000077927">
    <property type="component" value="Chromosome 2"/>
</dbReference>
<dbReference type="KEGG" id="rin:ACS15_5069"/>
<dbReference type="EMBL" id="CP012605">
    <property type="protein sequence ID" value="ANH72329.1"/>
    <property type="molecule type" value="Genomic_DNA"/>
</dbReference>
<dbReference type="KEGG" id="rin:ACS15_0091"/>
<protein>
    <submittedName>
        <fullName evidence="2">Transposase IS3/IS911</fullName>
    </submittedName>
</protein>
<name>A0AAC9FPW3_9RALS</name>
<keyword evidence="1" id="KW-0175">Coiled coil</keyword>
<evidence type="ECO:0000256" key="1">
    <source>
        <dbReference type="SAM" id="Coils"/>
    </source>
</evidence>
<evidence type="ECO:0000313" key="3">
    <source>
        <dbReference type="EMBL" id="ANH72329.1"/>
    </source>
</evidence>
<dbReference type="KEGG" id="rin:ACS15_0799"/>
<organism evidence="2 6">
    <name type="scientific">Ralstonia insidiosa</name>
    <dbReference type="NCBI Taxonomy" id="190721"/>
    <lineage>
        <taxon>Bacteria</taxon>
        <taxon>Pseudomonadati</taxon>
        <taxon>Pseudomonadota</taxon>
        <taxon>Betaproteobacteria</taxon>
        <taxon>Burkholderiales</taxon>
        <taxon>Burkholderiaceae</taxon>
        <taxon>Ralstonia</taxon>
    </lineage>
</organism>
<dbReference type="EMBL" id="CP012605">
    <property type="protein sequence ID" value="ANH74294.1"/>
    <property type="molecule type" value="Genomic_DNA"/>
</dbReference>
<feature type="coiled-coil region" evidence="1">
    <location>
        <begin position="14"/>
        <end position="48"/>
    </location>
</feature>
<reference evidence="2 6" key="1">
    <citation type="submission" date="2015-09" db="EMBL/GenBank/DDBJ databases">
        <authorList>
            <person name="Xu Y."/>
            <person name="Nagy A."/>
            <person name="Liu N.T."/>
            <person name="Nou X."/>
        </authorList>
    </citation>
    <scope>NUCLEOTIDE SEQUENCE [LARGE SCALE GENOMIC DNA]</scope>
    <source>
        <strain evidence="2 6">FC1138</strain>
    </source>
</reference>
<evidence type="ECO:0000313" key="4">
    <source>
        <dbReference type="EMBL" id="ANH74294.1"/>
    </source>
</evidence>
<gene>
    <name evidence="4" type="ORF">ACS15_0091</name>
    <name evidence="2" type="ORF">ACS15_0799</name>
    <name evidence="3" type="ORF">ACS15_2296</name>
    <name evidence="5" type="ORF">ACS15_5069</name>
</gene>
<dbReference type="EMBL" id="CP012606">
    <property type="protein sequence ID" value="ANH75881.1"/>
    <property type="molecule type" value="Genomic_DNA"/>
</dbReference>
<accession>A0AAC9FPW3</accession>
<evidence type="ECO:0000313" key="5">
    <source>
        <dbReference type="EMBL" id="ANH75881.1"/>
    </source>
</evidence>